<accession>A0A8B6BK98</accession>
<dbReference type="InterPro" id="IPR001911">
    <property type="entry name" value="Ribosomal_bS21"/>
</dbReference>
<keyword evidence="3" id="KW-0687">Ribonucleoprotein</keyword>
<dbReference type="GO" id="GO:0003735">
    <property type="term" value="F:structural constituent of ribosome"/>
    <property type="evidence" value="ECO:0007669"/>
    <property type="project" value="InterPro"/>
</dbReference>
<keyword evidence="2 4" id="KW-0689">Ribosomal protein</keyword>
<dbReference type="InterPro" id="IPR038380">
    <property type="entry name" value="Ribosomal_bS21_sf"/>
</dbReference>
<organism evidence="4 5">
    <name type="scientific">Mytilus galloprovincialis</name>
    <name type="common">Mediterranean mussel</name>
    <dbReference type="NCBI Taxonomy" id="29158"/>
    <lineage>
        <taxon>Eukaryota</taxon>
        <taxon>Metazoa</taxon>
        <taxon>Spiralia</taxon>
        <taxon>Lophotrochozoa</taxon>
        <taxon>Mollusca</taxon>
        <taxon>Bivalvia</taxon>
        <taxon>Autobranchia</taxon>
        <taxon>Pteriomorphia</taxon>
        <taxon>Mytilida</taxon>
        <taxon>Mytiloidea</taxon>
        <taxon>Mytilidae</taxon>
        <taxon>Mytilinae</taxon>
        <taxon>Mytilus</taxon>
    </lineage>
</organism>
<name>A0A8B6BK98_MYTGA</name>
<dbReference type="PANTHER" id="PTHR21109:SF0">
    <property type="entry name" value="SMALL RIBOSOMAL SUBUNIT PROTEIN BS21M"/>
    <property type="match status" value="1"/>
</dbReference>
<dbReference type="NCBIfam" id="TIGR00030">
    <property type="entry name" value="S21p"/>
    <property type="match status" value="1"/>
</dbReference>
<evidence type="ECO:0000256" key="2">
    <source>
        <dbReference type="ARBA" id="ARBA00022980"/>
    </source>
</evidence>
<dbReference type="Gene3D" id="1.20.5.1150">
    <property type="entry name" value="Ribosomal protein S8"/>
    <property type="match status" value="1"/>
</dbReference>
<keyword evidence="5" id="KW-1185">Reference proteome</keyword>
<evidence type="ECO:0000256" key="1">
    <source>
        <dbReference type="ARBA" id="ARBA00006640"/>
    </source>
</evidence>
<dbReference type="EMBL" id="UYJE01000304">
    <property type="protein sequence ID" value="VDH92134.1"/>
    <property type="molecule type" value="Genomic_DNA"/>
</dbReference>
<evidence type="ECO:0000256" key="3">
    <source>
        <dbReference type="ARBA" id="ARBA00023274"/>
    </source>
</evidence>
<dbReference type="GO" id="GO:0006412">
    <property type="term" value="P:translation"/>
    <property type="evidence" value="ECO:0007669"/>
    <property type="project" value="InterPro"/>
</dbReference>
<comment type="similarity">
    <text evidence="1">Belongs to the bacterial ribosomal protein bS21 family.</text>
</comment>
<dbReference type="GO" id="GO:0005840">
    <property type="term" value="C:ribosome"/>
    <property type="evidence" value="ECO:0007669"/>
    <property type="project" value="UniProtKB-KW"/>
</dbReference>
<sequence length="88" mass="10767">MSCHKNAKFLARTVFVHKNNVEQAHNALMRFMRNDGIVDQVRRKKYYEKPTTMRRRISYERCKRIYNADMQRKIEFVMKVNRESPWIG</sequence>
<proteinExistence type="inferred from homology"/>
<dbReference type="Proteomes" id="UP000596742">
    <property type="component" value="Unassembled WGS sequence"/>
</dbReference>
<dbReference type="AlphaFoldDB" id="A0A8B6BK98"/>
<dbReference type="GO" id="GO:1990904">
    <property type="term" value="C:ribonucleoprotein complex"/>
    <property type="evidence" value="ECO:0007669"/>
    <property type="project" value="UniProtKB-KW"/>
</dbReference>
<evidence type="ECO:0000313" key="4">
    <source>
        <dbReference type="EMBL" id="VDH92134.1"/>
    </source>
</evidence>
<protein>
    <submittedName>
        <fullName evidence="4">Small subunit ribosomal protein S21</fullName>
    </submittedName>
</protein>
<reference evidence="4" key="1">
    <citation type="submission" date="2018-11" db="EMBL/GenBank/DDBJ databases">
        <authorList>
            <person name="Alioto T."/>
            <person name="Alioto T."/>
        </authorList>
    </citation>
    <scope>NUCLEOTIDE SEQUENCE</scope>
</reference>
<dbReference type="OrthoDB" id="2501249at2759"/>
<dbReference type="PANTHER" id="PTHR21109">
    <property type="entry name" value="MITOCHONDRIAL 28S RIBOSOMAL PROTEIN S21"/>
    <property type="match status" value="1"/>
</dbReference>
<dbReference type="Pfam" id="PF01165">
    <property type="entry name" value="Ribosomal_S21"/>
    <property type="match status" value="1"/>
</dbReference>
<gene>
    <name evidence="4" type="ORF">MGAL_10B019146</name>
</gene>
<comment type="caution">
    <text evidence="4">The sequence shown here is derived from an EMBL/GenBank/DDBJ whole genome shotgun (WGS) entry which is preliminary data.</text>
</comment>
<evidence type="ECO:0000313" key="5">
    <source>
        <dbReference type="Proteomes" id="UP000596742"/>
    </source>
</evidence>